<evidence type="ECO:0000259" key="2">
    <source>
        <dbReference type="PROSITE" id="PS50887"/>
    </source>
</evidence>
<dbReference type="GO" id="GO:0052621">
    <property type="term" value="F:diguanylate cyclase activity"/>
    <property type="evidence" value="ECO:0007669"/>
    <property type="project" value="UniProtKB-EC"/>
</dbReference>
<comment type="caution">
    <text evidence="3">The sequence shown here is derived from an EMBL/GenBank/DDBJ whole genome shotgun (WGS) entry which is preliminary data.</text>
</comment>
<dbReference type="PANTHER" id="PTHR46663">
    <property type="entry name" value="DIGUANYLATE CYCLASE DGCT-RELATED"/>
    <property type="match status" value="1"/>
</dbReference>
<organism evidence="3 4">
    <name type="scientific">Vibrio cortegadensis</name>
    <dbReference type="NCBI Taxonomy" id="1328770"/>
    <lineage>
        <taxon>Bacteria</taxon>
        <taxon>Pseudomonadati</taxon>
        <taxon>Pseudomonadota</taxon>
        <taxon>Gammaproteobacteria</taxon>
        <taxon>Vibrionales</taxon>
        <taxon>Vibrionaceae</taxon>
        <taxon>Vibrio</taxon>
    </lineage>
</organism>
<dbReference type="RefSeq" id="WP_371729635.1">
    <property type="nucleotide sequence ID" value="NZ_JBGOOT010000001.1"/>
</dbReference>
<evidence type="ECO:0000313" key="4">
    <source>
        <dbReference type="Proteomes" id="UP001569153"/>
    </source>
</evidence>
<dbReference type="InterPro" id="IPR029787">
    <property type="entry name" value="Nucleotide_cyclase"/>
</dbReference>
<dbReference type="PROSITE" id="PS50887">
    <property type="entry name" value="GGDEF"/>
    <property type="match status" value="1"/>
</dbReference>
<gene>
    <name evidence="3" type="ORF">ACED38_03120</name>
</gene>
<feature type="domain" description="GGDEF" evidence="2">
    <location>
        <begin position="359"/>
        <end position="491"/>
    </location>
</feature>
<dbReference type="InterPro" id="IPR052163">
    <property type="entry name" value="DGC-Regulatory_Protein"/>
</dbReference>
<dbReference type="EMBL" id="JBGOOT010000001">
    <property type="protein sequence ID" value="MEZ8193872.1"/>
    <property type="molecule type" value="Genomic_DNA"/>
</dbReference>
<dbReference type="SMART" id="SM00267">
    <property type="entry name" value="GGDEF"/>
    <property type="match status" value="1"/>
</dbReference>
<accession>A0ABV4M2C2</accession>
<keyword evidence="4" id="KW-1185">Reference proteome</keyword>
<protein>
    <submittedName>
        <fullName evidence="3">Diguanylate cyclase domain-containing protein</fullName>
        <ecNumber evidence="3">2.7.7.65</ecNumber>
    </submittedName>
</protein>
<evidence type="ECO:0000313" key="3">
    <source>
        <dbReference type="EMBL" id="MEZ8193872.1"/>
    </source>
</evidence>
<dbReference type="Gene3D" id="6.10.340.10">
    <property type="match status" value="1"/>
</dbReference>
<keyword evidence="1" id="KW-0812">Transmembrane</keyword>
<dbReference type="PANTHER" id="PTHR46663:SF2">
    <property type="entry name" value="GGDEF DOMAIN-CONTAINING PROTEIN"/>
    <property type="match status" value="1"/>
</dbReference>
<keyword evidence="3" id="KW-0548">Nucleotidyltransferase</keyword>
<proteinExistence type="predicted"/>
<keyword evidence="3" id="KW-0808">Transferase</keyword>
<evidence type="ECO:0000256" key="1">
    <source>
        <dbReference type="SAM" id="Phobius"/>
    </source>
</evidence>
<dbReference type="Proteomes" id="UP001569153">
    <property type="component" value="Unassembled WGS sequence"/>
</dbReference>
<dbReference type="Gene3D" id="3.30.70.270">
    <property type="match status" value="1"/>
</dbReference>
<dbReference type="InterPro" id="IPR000160">
    <property type="entry name" value="GGDEF_dom"/>
</dbReference>
<dbReference type="EC" id="2.7.7.65" evidence="3"/>
<sequence length="491" mass="55489">MKKLFNYLITQYIIYTIVPLLILGVSALSYTLIDSHHDYQSEYNQTINYQIKQASRAIQDLDIVGAENVVGKVSDLSYILSVKLESTKYDLVLSEFVSDSIPGKSDKKSYLIYSQSGEAIGALTVIKDTSQIWKDLLIESVPNIILAILLLLLMSMLLSRKVLKTLKAPFHDAQRYGFLIANGDINAEPPIHQFEEFNSLFSSLDNLRDRLINSVHELKKSENRHQATYDLTQVCLFVVDIKEKQIVRSNREFETTFGSLNKVNSIELRSTLHDFIIKLANGKINDQYTLVGVNGDRHFKVNSAYLNEYQLECSALDITELVDAHSYVQKQLITDSLTGIKNRVGFNKRIEEIQANRLISTSIIMLDLNGFKPINDQYGHLVGDFLLATVAKRINVTLDKIGEVYRLGGDEFIILTNKILSDDELTPLATSLNENVSRNVNYENHEFSVTISIGSANFVAGKSEMYDVIHQADLAMYQAKTSKQTYVMAQK</sequence>
<feature type="transmembrane region" description="Helical" evidence="1">
    <location>
        <begin position="140"/>
        <end position="158"/>
    </location>
</feature>
<feature type="transmembrane region" description="Helical" evidence="1">
    <location>
        <begin position="12"/>
        <end position="33"/>
    </location>
</feature>
<dbReference type="Pfam" id="PF00990">
    <property type="entry name" value="GGDEF"/>
    <property type="match status" value="1"/>
</dbReference>
<keyword evidence="1" id="KW-0472">Membrane</keyword>
<name>A0ABV4M2C2_9VIBR</name>
<dbReference type="CDD" id="cd01949">
    <property type="entry name" value="GGDEF"/>
    <property type="match status" value="1"/>
</dbReference>
<dbReference type="InterPro" id="IPR043128">
    <property type="entry name" value="Rev_trsase/Diguanyl_cyclase"/>
</dbReference>
<keyword evidence="1" id="KW-1133">Transmembrane helix</keyword>
<reference evidence="3 4" key="1">
    <citation type="submission" date="2024-06" db="EMBL/GenBank/DDBJ databases">
        <authorList>
            <person name="Steensen K."/>
            <person name="Seneca J."/>
            <person name="Bartlau N."/>
            <person name="Yu A.X."/>
            <person name="Polz M.F."/>
        </authorList>
    </citation>
    <scope>NUCLEOTIDE SEQUENCE [LARGE SCALE GENOMIC DNA]</scope>
    <source>
        <strain evidence="3 4">FF146</strain>
    </source>
</reference>
<dbReference type="NCBIfam" id="TIGR00254">
    <property type="entry name" value="GGDEF"/>
    <property type="match status" value="1"/>
</dbReference>
<dbReference type="SUPFAM" id="SSF55073">
    <property type="entry name" value="Nucleotide cyclase"/>
    <property type="match status" value="1"/>
</dbReference>